<evidence type="ECO:0000313" key="9">
    <source>
        <dbReference type="EMBL" id="MFC3715696.1"/>
    </source>
</evidence>
<proteinExistence type="inferred from homology"/>
<dbReference type="InterPro" id="IPR005115">
    <property type="entry name" value="Gly_transporter"/>
</dbReference>
<evidence type="ECO:0000256" key="2">
    <source>
        <dbReference type="ARBA" id="ARBA00008193"/>
    </source>
</evidence>
<feature type="transmembrane region" description="Helical" evidence="7">
    <location>
        <begin position="177"/>
        <end position="193"/>
    </location>
</feature>
<keyword evidence="4 7" id="KW-0812">Transmembrane</keyword>
<evidence type="ECO:0000256" key="5">
    <source>
        <dbReference type="ARBA" id="ARBA00022989"/>
    </source>
</evidence>
<gene>
    <name evidence="9" type="ORF">ACFONC_05975</name>
</gene>
<dbReference type="EMBL" id="JBHRYA010000003">
    <property type="protein sequence ID" value="MFC3715696.1"/>
    <property type="molecule type" value="Genomic_DNA"/>
</dbReference>
<name>A0ABV7XHT0_9GAMM</name>
<keyword evidence="10" id="KW-1185">Reference proteome</keyword>
<comment type="similarity">
    <text evidence="2">Belongs to the UPF0126 family.</text>
</comment>
<dbReference type="PANTHER" id="PTHR30506">
    <property type="entry name" value="INNER MEMBRANE PROTEIN"/>
    <property type="match status" value="1"/>
</dbReference>
<comment type="subcellular location">
    <subcellularLocation>
        <location evidence="1">Cell membrane</location>
        <topology evidence="1">Multi-pass membrane protein</topology>
    </subcellularLocation>
</comment>
<feature type="transmembrane region" description="Helical" evidence="7">
    <location>
        <begin position="6"/>
        <end position="27"/>
    </location>
</feature>
<evidence type="ECO:0000259" key="8">
    <source>
        <dbReference type="Pfam" id="PF03458"/>
    </source>
</evidence>
<feature type="transmembrane region" description="Helical" evidence="7">
    <location>
        <begin position="153"/>
        <end position="171"/>
    </location>
</feature>
<feature type="transmembrane region" description="Helical" evidence="7">
    <location>
        <begin position="122"/>
        <end position="141"/>
    </location>
</feature>
<evidence type="ECO:0000313" key="10">
    <source>
        <dbReference type="Proteomes" id="UP001595705"/>
    </source>
</evidence>
<dbReference type="PANTHER" id="PTHR30506:SF3">
    <property type="entry name" value="UPF0126 INNER MEMBRANE PROTEIN YADS-RELATED"/>
    <property type="match status" value="1"/>
</dbReference>
<evidence type="ECO:0000256" key="6">
    <source>
        <dbReference type="ARBA" id="ARBA00023136"/>
    </source>
</evidence>
<dbReference type="Proteomes" id="UP001595705">
    <property type="component" value="Unassembled WGS sequence"/>
</dbReference>
<keyword evidence="6 7" id="KW-0472">Membrane</keyword>
<feature type="domain" description="Glycine transporter" evidence="8">
    <location>
        <begin position="96"/>
        <end position="166"/>
    </location>
</feature>
<evidence type="ECO:0000256" key="4">
    <source>
        <dbReference type="ARBA" id="ARBA00022692"/>
    </source>
</evidence>
<feature type="domain" description="Glycine transporter" evidence="8">
    <location>
        <begin position="10"/>
        <end position="84"/>
    </location>
</feature>
<dbReference type="Pfam" id="PF03458">
    <property type="entry name" value="Gly_transporter"/>
    <property type="match status" value="2"/>
</dbReference>
<comment type="caution">
    <text evidence="9">The sequence shown here is derived from an EMBL/GenBank/DDBJ whole genome shotgun (WGS) entry which is preliminary data.</text>
</comment>
<keyword evidence="5 7" id="KW-1133">Transmembrane helix</keyword>
<evidence type="ECO:0000256" key="7">
    <source>
        <dbReference type="SAM" id="Phobius"/>
    </source>
</evidence>
<protein>
    <submittedName>
        <fullName evidence="9">Trimeric intracellular cation channel family protein</fullName>
    </submittedName>
</protein>
<reference evidence="10" key="1">
    <citation type="journal article" date="2019" name="Int. J. Syst. Evol. Microbiol.">
        <title>The Global Catalogue of Microorganisms (GCM) 10K type strain sequencing project: providing services to taxonomists for standard genome sequencing and annotation.</title>
        <authorList>
            <consortium name="The Broad Institute Genomics Platform"/>
            <consortium name="The Broad Institute Genome Sequencing Center for Infectious Disease"/>
            <person name="Wu L."/>
            <person name="Ma J."/>
        </authorList>
    </citation>
    <scope>NUCLEOTIDE SEQUENCE [LARGE SCALE GENOMIC DNA]</scope>
    <source>
        <strain evidence="10">KCTC 42441</strain>
    </source>
</reference>
<evidence type="ECO:0000256" key="1">
    <source>
        <dbReference type="ARBA" id="ARBA00004651"/>
    </source>
</evidence>
<accession>A0ABV7XHT0</accession>
<keyword evidence="3" id="KW-1003">Cell membrane</keyword>
<evidence type="ECO:0000256" key="3">
    <source>
        <dbReference type="ARBA" id="ARBA00022475"/>
    </source>
</evidence>
<organism evidence="9 10">
    <name type="scientific">Luteimonas soli</name>
    <dbReference type="NCBI Taxonomy" id="1648966"/>
    <lineage>
        <taxon>Bacteria</taxon>
        <taxon>Pseudomonadati</taxon>
        <taxon>Pseudomonadota</taxon>
        <taxon>Gammaproteobacteria</taxon>
        <taxon>Lysobacterales</taxon>
        <taxon>Lysobacteraceae</taxon>
        <taxon>Luteimonas</taxon>
    </lineage>
</organism>
<feature type="transmembrane region" description="Helical" evidence="7">
    <location>
        <begin position="67"/>
        <end position="87"/>
    </location>
</feature>
<sequence length="209" mass="22334">MNEELLLFTMLDMAGTFAFAISGAIAARQKNLDLFGIIAIAFMVACGGGIIRDVCIGAIPPAGLTDWRYLTLALVAAALAMVAYPLLQRLDHPVQMFDAVGLSFFAVFGAHKALALGYNAQVAILMGIVSAVGGGVLRDVLLNRTPLILRKEIYASAALVAAVVQVGGVRLGLSMDWVPWVGIGLCFGLRFLAMRHGWNLPRFAPHRKP</sequence>
<feature type="transmembrane region" description="Helical" evidence="7">
    <location>
        <begin position="99"/>
        <end position="116"/>
    </location>
</feature>
<feature type="transmembrane region" description="Helical" evidence="7">
    <location>
        <begin position="34"/>
        <end position="61"/>
    </location>
</feature>
<dbReference type="RefSeq" id="WP_386742799.1">
    <property type="nucleotide sequence ID" value="NZ_JBHRYA010000003.1"/>
</dbReference>